<evidence type="ECO:0000313" key="3">
    <source>
        <dbReference type="Proteomes" id="UP000011519"/>
    </source>
</evidence>
<dbReference type="OrthoDB" id="168093at2157"/>
<dbReference type="AlphaFoldDB" id="M0A0T9"/>
<dbReference type="InterPro" id="IPR002376">
    <property type="entry name" value="Formyl_transf_N"/>
</dbReference>
<sequence>MPERTTIGVLADPFLYEWQVRAIDRVQTQTDAEISVVVTNAEKKDCTAESWNDSRFEAADVRRFVDVVRQEQAWALVLAERAFARRLGDDQHLWYRHSIDAIDQLEDADHLECEPHRDGSWYEFPDDVVSRLAEECDVLVLFGFGLLKGAVLTATEHGILSFPPADIRSYRGMGPPPIFHDGQSMAGSTLQRLTESIDGGEVIAYDEVDISDCHTLWDVFDRLVSLQIQLLPDGIERVCDPAFEPTTVPDDQLGAFYPRSMRRSPSFAGRILAKNVTGRIRRQVRTRVSLPAIDRAKPVRR</sequence>
<keyword evidence="2" id="KW-0808">Transferase</keyword>
<dbReference type="STRING" id="1227493.C483_07918"/>
<dbReference type="Pfam" id="PF00551">
    <property type="entry name" value="Formyl_trans_N"/>
    <property type="match status" value="1"/>
</dbReference>
<feature type="domain" description="Formyl transferase N-terminal" evidence="1">
    <location>
        <begin position="127"/>
        <end position="233"/>
    </location>
</feature>
<accession>M0A0T9</accession>
<reference evidence="2 3" key="1">
    <citation type="journal article" date="2014" name="PLoS Genet.">
        <title>Phylogenetically driven sequencing of extremely halophilic archaea reveals strategies for static and dynamic osmo-response.</title>
        <authorList>
            <person name="Becker E.A."/>
            <person name="Seitzer P.M."/>
            <person name="Tritt A."/>
            <person name="Larsen D."/>
            <person name="Krusor M."/>
            <person name="Yao A.I."/>
            <person name="Wu D."/>
            <person name="Madern D."/>
            <person name="Eisen J.A."/>
            <person name="Darling A.E."/>
            <person name="Facciotti M.T."/>
        </authorList>
    </citation>
    <scope>NUCLEOTIDE SEQUENCE [LARGE SCALE GENOMIC DNA]</scope>
    <source>
        <strain evidence="2 3">JCM 10989</strain>
    </source>
</reference>
<evidence type="ECO:0000259" key="1">
    <source>
        <dbReference type="Pfam" id="PF00551"/>
    </source>
</evidence>
<dbReference type="Proteomes" id="UP000011519">
    <property type="component" value="Unassembled WGS sequence"/>
</dbReference>
<organism evidence="2 3">
    <name type="scientific">Natrialba hulunbeirensis JCM 10989</name>
    <dbReference type="NCBI Taxonomy" id="1227493"/>
    <lineage>
        <taxon>Archaea</taxon>
        <taxon>Methanobacteriati</taxon>
        <taxon>Methanobacteriota</taxon>
        <taxon>Stenosarchaea group</taxon>
        <taxon>Halobacteria</taxon>
        <taxon>Halobacteriales</taxon>
        <taxon>Natrialbaceae</taxon>
        <taxon>Natrialba</taxon>
    </lineage>
</organism>
<dbReference type="PATRIC" id="fig|1227493.4.peg.1571"/>
<name>M0A0T9_9EURY</name>
<protein>
    <submittedName>
        <fullName evidence="2">Methionyl-tRNA formyltransferase-like protein</fullName>
    </submittedName>
</protein>
<comment type="caution">
    <text evidence="2">The sequence shown here is derived from an EMBL/GenBank/DDBJ whole genome shotgun (WGS) entry which is preliminary data.</text>
</comment>
<proteinExistence type="predicted"/>
<dbReference type="SUPFAM" id="SSF53328">
    <property type="entry name" value="Formyltransferase"/>
    <property type="match status" value="1"/>
</dbReference>
<dbReference type="GO" id="GO:0016740">
    <property type="term" value="F:transferase activity"/>
    <property type="evidence" value="ECO:0007669"/>
    <property type="project" value="UniProtKB-KW"/>
</dbReference>
<dbReference type="RefSeq" id="WP_006652800.1">
    <property type="nucleotide sequence ID" value="NZ_AOIM01000020.1"/>
</dbReference>
<dbReference type="Gene3D" id="3.40.50.170">
    <property type="entry name" value="Formyl transferase, N-terminal domain"/>
    <property type="match status" value="1"/>
</dbReference>
<dbReference type="EMBL" id="AOIM01000020">
    <property type="protein sequence ID" value="ELY92365.1"/>
    <property type="molecule type" value="Genomic_DNA"/>
</dbReference>
<dbReference type="InterPro" id="IPR036477">
    <property type="entry name" value="Formyl_transf_N_sf"/>
</dbReference>
<keyword evidence="3" id="KW-1185">Reference proteome</keyword>
<evidence type="ECO:0000313" key="2">
    <source>
        <dbReference type="EMBL" id="ELY92365.1"/>
    </source>
</evidence>
<gene>
    <name evidence="2" type="ORF">C483_07918</name>
</gene>